<accession>A0AB34PLN5</accession>
<reference evidence="1 2" key="1">
    <citation type="submission" date="2013-12" db="EMBL/GenBank/DDBJ databases">
        <title>The Genome Sequence of Candida albicans P78048.</title>
        <authorList>
            <consortium name="The Broad Institute Genome Sequencing Platform"/>
            <consortium name="The Broad Institute Genome Sequencing Center for Infectious Disease"/>
            <person name="Cuomo C."/>
            <person name="Bennett R."/>
            <person name="Hirakawa M."/>
            <person name="Noverr M."/>
            <person name="Mitchell A."/>
            <person name="Young S.K."/>
            <person name="Zeng Q."/>
            <person name="Gargeya S."/>
            <person name="Fitzgerald M."/>
            <person name="Abouelleil A."/>
            <person name="Alvarado L."/>
            <person name="Berlin A.M."/>
            <person name="Chapman S.B."/>
            <person name="Dewar J."/>
            <person name="Goldberg J."/>
            <person name="Griggs A."/>
            <person name="Gujja S."/>
            <person name="Hansen M."/>
            <person name="Howarth C."/>
            <person name="Imamovic A."/>
            <person name="Larimer J."/>
            <person name="McCowan C."/>
            <person name="Murphy C."/>
            <person name="Pearson M."/>
            <person name="Priest M."/>
            <person name="Roberts A."/>
            <person name="Saif S."/>
            <person name="Shea T."/>
            <person name="Sykes S."/>
            <person name="Wortman J."/>
            <person name="Nusbaum C."/>
            <person name="Birren B."/>
        </authorList>
    </citation>
    <scope>NUCLEOTIDE SEQUENCE [LARGE SCALE GENOMIC DNA]</scope>
    <source>
        <strain evidence="1 2">P78048</strain>
    </source>
</reference>
<dbReference type="Proteomes" id="UP000030161">
    <property type="component" value="Unassembled WGS sequence"/>
</dbReference>
<proteinExistence type="predicted"/>
<name>A0AB34PLN5_CANAX</name>
<dbReference type="AlphaFoldDB" id="A0AB34PLN5"/>
<comment type="caution">
    <text evidence="1">The sequence shown here is derived from an EMBL/GenBank/DDBJ whole genome shotgun (WGS) entry which is preliminary data.</text>
</comment>
<feature type="non-terminal residue" evidence="1">
    <location>
        <position position="91"/>
    </location>
</feature>
<gene>
    <name evidence="1" type="ORF">MG3_05764</name>
</gene>
<evidence type="ECO:0000313" key="2">
    <source>
        <dbReference type="Proteomes" id="UP000030161"/>
    </source>
</evidence>
<feature type="non-terminal residue" evidence="1">
    <location>
        <position position="1"/>
    </location>
</feature>
<evidence type="ECO:0000313" key="1">
    <source>
        <dbReference type="EMBL" id="KGR03356.1"/>
    </source>
</evidence>
<organism evidence="1 2">
    <name type="scientific">Candida albicans P78048</name>
    <dbReference type="NCBI Taxonomy" id="1094989"/>
    <lineage>
        <taxon>Eukaryota</taxon>
        <taxon>Fungi</taxon>
        <taxon>Dikarya</taxon>
        <taxon>Ascomycota</taxon>
        <taxon>Saccharomycotina</taxon>
        <taxon>Pichiomycetes</taxon>
        <taxon>Debaryomycetaceae</taxon>
        <taxon>Candida/Lodderomyces clade</taxon>
        <taxon>Candida</taxon>
    </lineage>
</organism>
<dbReference type="EMBL" id="AJIX01000048">
    <property type="protein sequence ID" value="KGR03356.1"/>
    <property type="molecule type" value="Genomic_DNA"/>
</dbReference>
<protein>
    <submittedName>
        <fullName evidence="1">Uncharacterized protein</fullName>
    </submittedName>
</protein>
<sequence>LLYIDLFQECQKRNFSGQIPLTHSSRTSRKRKPNPFLQSVYYIFITETNSNLYTSENYKFIQYPLPFFTISILFHHYKPIFNLPHATIPEY</sequence>